<accession>A0A8H3J1N7</accession>
<dbReference type="OrthoDB" id="5429238at2759"/>
<evidence type="ECO:0000256" key="1">
    <source>
        <dbReference type="SAM" id="MobiDB-lite"/>
    </source>
</evidence>
<dbReference type="AlphaFoldDB" id="A0A8H3J1N7"/>
<evidence type="ECO:0000313" key="3">
    <source>
        <dbReference type="EMBL" id="CAF9939057.1"/>
    </source>
</evidence>
<dbReference type="PANTHER" id="PTHR33048:SF47">
    <property type="entry name" value="INTEGRAL MEMBRANE PROTEIN-RELATED"/>
    <property type="match status" value="1"/>
</dbReference>
<feature type="region of interest" description="Disordered" evidence="1">
    <location>
        <begin position="120"/>
        <end position="147"/>
    </location>
</feature>
<keyword evidence="2" id="KW-1133">Transmembrane helix</keyword>
<comment type="caution">
    <text evidence="3">The sequence shown here is derived from an EMBL/GenBank/DDBJ whole genome shotgun (WGS) entry which is preliminary data.</text>
</comment>
<evidence type="ECO:0000256" key="2">
    <source>
        <dbReference type="SAM" id="Phobius"/>
    </source>
</evidence>
<keyword evidence="2" id="KW-0472">Membrane</keyword>
<feature type="transmembrane region" description="Helical" evidence="2">
    <location>
        <begin position="30"/>
        <end position="54"/>
    </location>
</feature>
<evidence type="ECO:0000313" key="4">
    <source>
        <dbReference type="Proteomes" id="UP000664521"/>
    </source>
</evidence>
<dbReference type="EMBL" id="CAJPDS010000124">
    <property type="protein sequence ID" value="CAF9939057.1"/>
    <property type="molecule type" value="Genomic_DNA"/>
</dbReference>
<organism evidence="3 4">
    <name type="scientific">Heterodermia speciosa</name>
    <dbReference type="NCBI Taxonomy" id="116794"/>
    <lineage>
        <taxon>Eukaryota</taxon>
        <taxon>Fungi</taxon>
        <taxon>Dikarya</taxon>
        <taxon>Ascomycota</taxon>
        <taxon>Pezizomycotina</taxon>
        <taxon>Lecanoromycetes</taxon>
        <taxon>OSLEUM clade</taxon>
        <taxon>Lecanoromycetidae</taxon>
        <taxon>Caliciales</taxon>
        <taxon>Physciaceae</taxon>
        <taxon>Heterodermia</taxon>
    </lineage>
</organism>
<gene>
    <name evidence="3" type="ORF">HETSPECPRED_001467</name>
</gene>
<feature type="compositionally biased region" description="Basic and acidic residues" evidence="1">
    <location>
        <begin position="136"/>
        <end position="145"/>
    </location>
</feature>
<keyword evidence="2" id="KW-0812">Transmembrane</keyword>
<sequence>MFSGICAAIKTAKLSALASRADPLWAEYDLYTWVAAELFVVIICGSIPTIKILYERYFTNKSPSQIYISLRNMVSRVSERIAGSPGASKNNTHMSSKHPYQKHADEATFHLDERTHGTDATVEGYPAAKESWSDVESSRMADKEASTTVNNIKVRQSFEVV</sequence>
<name>A0A8H3J1N7_9LECA</name>
<dbReference type="Proteomes" id="UP000664521">
    <property type="component" value="Unassembled WGS sequence"/>
</dbReference>
<protein>
    <recommendedName>
        <fullName evidence="5">Integral membrane protein</fullName>
    </recommendedName>
</protein>
<evidence type="ECO:0008006" key="5">
    <source>
        <dbReference type="Google" id="ProtNLM"/>
    </source>
</evidence>
<dbReference type="InterPro" id="IPR052337">
    <property type="entry name" value="SAT4-like"/>
</dbReference>
<reference evidence="3" key="1">
    <citation type="submission" date="2021-03" db="EMBL/GenBank/DDBJ databases">
        <authorList>
            <person name="Tagirdzhanova G."/>
        </authorList>
    </citation>
    <scope>NUCLEOTIDE SEQUENCE</scope>
</reference>
<keyword evidence="4" id="KW-1185">Reference proteome</keyword>
<dbReference type="PANTHER" id="PTHR33048">
    <property type="entry name" value="PTH11-LIKE INTEGRAL MEMBRANE PROTEIN (AFU_ORTHOLOGUE AFUA_5G11245)"/>
    <property type="match status" value="1"/>
</dbReference>
<proteinExistence type="predicted"/>